<dbReference type="InterPro" id="IPR001173">
    <property type="entry name" value="Glyco_trans_2-like"/>
</dbReference>
<dbReference type="GO" id="GO:0016740">
    <property type="term" value="F:transferase activity"/>
    <property type="evidence" value="ECO:0007669"/>
    <property type="project" value="UniProtKB-KW"/>
</dbReference>
<organism evidence="3 4">
    <name type="scientific">Rhodovastum atsumiense</name>
    <dbReference type="NCBI Taxonomy" id="504468"/>
    <lineage>
        <taxon>Bacteria</taxon>
        <taxon>Pseudomonadati</taxon>
        <taxon>Pseudomonadota</taxon>
        <taxon>Alphaproteobacteria</taxon>
        <taxon>Acetobacterales</taxon>
        <taxon>Acetobacteraceae</taxon>
        <taxon>Rhodovastum</taxon>
    </lineage>
</organism>
<keyword evidence="4" id="KW-1185">Reference proteome</keyword>
<evidence type="ECO:0000259" key="2">
    <source>
        <dbReference type="Pfam" id="PF00535"/>
    </source>
</evidence>
<evidence type="ECO:0000256" key="1">
    <source>
        <dbReference type="SAM" id="Phobius"/>
    </source>
</evidence>
<reference evidence="3 4" key="1">
    <citation type="submission" date="2019-09" db="EMBL/GenBank/DDBJ databases">
        <title>Genome sequence of Rhodovastum atsumiense, a diverse member of the Acetobacteraceae family of non-sulfur purple photosynthetic bacteria.</title>
        <authorList>
            <person name="Meyer T."/>
            <person name="Kyndt J."/>
        </authorList>
    </citation>
    <scope>NUCLEOTIDE SEQUENCE [LARGE SCALE GENOMIC DNA]</scope>
    <source>
        <strain evidence="3 4">DSM 21279</strain>
    </source>
</reference>
<comment type="caution">
    <text evidence="3">The sequence shown here is derived from an EMBL/GenBank/DDBJ whole genome shotgun (WGS) entry which is preliminary data.</text>
</comment>
<dbReference type="InterPro" id="IPR050256">
    <property type="entry name" value="Glycosyltransferase_2"/>
</dbReference>
<name>A0A5M6J0F6_9PROT</name>
<evidence type="ECO:0000313" key="4">
    <source>
        <dbReference type="Proteomes" id="UP000325255"/>
    </source>
</evidence>
<dbReference type="Gene3D" id="3.90.550.10">
    <property type="entry name" value="Spore Coat Polysaccharide Biosynthesis Protein SpsA, Chain A"/>
    <property type="match status" value="1"/>
</dbReference>
<protein>
    <submittedName>
        <fullName evidence="3">Glycosyltransferase family 2 protein</fullName>
    </submittedName>
</protein>
<keyword evidence="3" id="KW-0808">Transferase</keyword>
<dbReference type="InterPro" id="IPR029044">
    <property type="entry name" value="Nucleotide-diphossugar_trans"/>
</dbReference>
<proteinExistence type="predicted"/>
<dbReference type="PANTHER" id="PTHR48090:SF6">
    <property type="entry name" value="SLR5056 PROTEIN"/>
    <property type="match status" value="1"/>
</dbReference>
<dbReference type="OrthoDB" id="7248516at2"/>
<dbReference type="EMBL" id="VWPK01000003">
    <property type="protein sequence ID" value="KAA5614043.1"/>
    <property type="molecule type" value="Genomic_DNA"/>
</dbReference>
<accession>A0A5M6J0F6</accession>
<keyword evidence="1" id="KW-1133">Transmembrane helix</keyword>
<keyword evidence="1" id="KW-0812">Transmembrane</keyword>
<gene>
    <name evidence="3" type="ORF">F1189_02225</name>
</gene>
<dbReference type="CDD" id="cd00761">
    <property type="entry name" value="Glyco_tranf_GTA_type"/>
    <property type="match status" value="1"/>
</dbReference>
<feature type="domain" description="Glycosyltransferase 2-like" evidence="2">
    <location>
        <begin position="41"/>
        <end position="162"/>
    </location>
</feature>
<dbReference type="Pfam" id="PF00535">
    <property type="entry name" value="Glycos_transf_2"/>
    <property type="match status" value="1"/>
</dbReference>
<dbReference type="SUPFAM" id="SSF53448">
    <property type="entry name" value="Nucleotide-diphospho-sugar transferases"/>
    <property type="match status" value="1"/>
</dbReference>
<dbReference type="AlphaFoldDB" id="A0A5M6J0F6"/>
<sequence>MMQRPPPVLPDSGAWSADITRHPATLSSDPRAASAAGLLVTVGILAHNEERRLGATIASLFAQSILTGNTVESSLRLEIVVVPNGCTDATAAIAERALAEAKTASSRIEVGYKVVSLSRPGKSAAWNELIHEIADPATDIFVMMDADIEFVTTHTIENSIAQLLVSRQGDVVVDLPVNDLVRKAHPNLLERALVQLSAQRLERPPGLAGSFYCARGDTLRAIWMPRGLPGEDGFLAAAITTDGFRVAPDSSRIRRAADAAHYYEGLNSVRAIIRHEVRLVIGTAVNVYLCWDVLHFLTDPRGLGAGDLIRRLNQERPTWFEGLVANAIANRGLWALPRGMFRERVWSRFGILSRRPVWRVLHLVPFLLGAFVIELIVLHAANRQLRRGKAIHYW</sequence>
<feature type="transmembrane region" description="Helical" evidence="1">
    <location>
        <begin position="357"/>
        <end position="381"/>
    </location>
</feature>
<dbReference type="PANTHER" id="PTHR48090">
    <property type="entry name" value="UNDECAPRENYL-PHOSPHATE 4-DEOXY-4-FORMAMIDO-L-ARABINOSE TRANSFERASE-RELATED"/>
    <property type="match status" value="1"/>
</dbReference>
<evidence type="ECO:0000313" key="3">
    <source>
        <dbReference type="EMBL" id="KAA5614043.1"/>
    </source>
</evidence>
<keyword evidence="1" id="KW-0472">Membrane</keyword>
<dbReference type="Proteomes" id="UP000325255">
    <property type="component" value="Unassembled WGS sequence"/>
</dbReference>
<dbReference type="RefSeq" id="WP_150038931.1">
    <property type="nucleotide sequence ID" value="NZ_OW485601.1"/>
</dbReference>